<dbReference type="SMART" id="SM01240">
    <property type="entry name" value="IMPDH"/>
    <property type="match status" value="1"/>
</dbReference>
<dbReference type="PANTHER" id="PTHR43665:SF1">
    <property type="entry name" value="ISOPENTENYL-DIPHOSPHATE DELTA-ISOMERASE"/>
    <property type="match status" value="1"/>
</dbReference>
<reference evidence="13 14" key="1">
    <citation type="submission" date="2023-03" db="EMBL/GenBank/DDBJ databases">
        <title>Bacillus Genome Sequencing.</title>
        <authorList>
            <person name="Dunlap C."/>
        </authorList>
    </citation>
    <scope>NUCLEOTIDE SEQUENCE [LARGE SCALE GENOMIC DNA]</scope>
    <source>
        <strain evidence="13 14">NRS-1717</strain>
    </source>
</reference>
<dbReference type="EC" id="5.3.3.2" evidence="11"/>
<organism evidence="13 14">
    <name type="scientific">Metabacillus fastidiosus</name>
    <dbReference type="NCBI Taxonomy" id="1458"/>
    <lineage>
        <taxon>Bacteria</taxon>
        <taxon>Bacillati</taxon>
        <taxon>Bacillota</taxon>
        <taxon>Bacilli</taxon>
        <taxon>Bacillales</taxon>
        <taxon>Bacillaceae</taxon>
        <taxon>Metabacillus</taxon>
    </lineage>
</organism>
<comment type="cofactor">
    <cofactor evidence="11">
        <name>Mg(2+)</name>
        <dbReference type="ChEBI" id="CHEBI:18420"/>
    </cofactor>
</comment>
<dbReference type="HAMAP" id="MF_00354">
    <property type="entry name" value="Idi_2"/>
    <property type="match status" value="1"/>
</dbReference>
<evidence type="ECO:0000313" key="14">
    <source>
        <dbReference type="Proteomes" id="UP001342826"/>
    </source>
</evidence>
<comment type="cofactor">
    <cofactor evidence="1 11">
        <name>FMN</name>
        <dbReference type="ChEBI" id="CHEBI:58210"/>
    </cofactor>
</comment>
<comment type="similarity">
    <text evidence="11">Belongs to the IPP isomerase type 2 family.</text>
</comment>
<dbReference type="InterPro" id="IPR000262">
    <property type="entry name" value="FMN-dep_DH"/>
</dbReference>
<evidence type="ECO:0000313" key="13">
    <source>
        <dbReference type="EMBL" id="MED4400726.1"/>
    </source>
</evidence>
<evidence type="ECO:0000259" key="12">
    <source>
        <dbReference type="Pfam" id="PF01070"/>
    </source>
</evidence>
<dbReference type="GO" id="GO:0004452">
    <property type="term" value="F:isopentenyl-diphosphate delta-isomerase activity"/>
    <property type="evidence" value="ECO:0007669"/>
    <property type="project" value="UniProtKB-EC"/>
</dbReference>
<evidence type="ECO:0000256" key="4">
    <source>
        <dbReference type="ARBA" id="ARBA00022643"/>
    </source>
</evidence>
<dbReference type="Gene3D" id="3.20.20.70">
    <property type="entry name" value="Aldolase class I"/>
    <property type="match status" value="1"/>
</dbReference>
<feature type="domain" description="FMN-dependent dehydrogenase" evidence="12">
    <location>
        <begin position="168"/>
        <end position="326"/>
    </location>
</feature>
<keyword evidence="14" id="KW-1185">Reference proteome</keyword>
<sequence>MDKRAERKMEHIHHALSTGQRRLSGFDEITFVHSSLPDLSVDCIELNTKIGGLFLSSPLFINAMTGGGGEETLKINEALANAAKETDIAIAVGSQMSAVKNKNEAKSYEIVRKVNEKGIIFANLGSEATVDQAKTAVDMIEANALQIHLNVVQELVMPEGDRDFTNVLKRLEAIVKGVEVPVIVKEVGFGMSREAVRQLSEIGVQAVDVGGYGGTNFSRIENNRRERMMTYFDNWGIPTAVSIAEASTNRESGISIVGSGGMQNALDIAKAVSLGASAAGLAGYLLKILIEDSYEHLVQEIQMIKNDLKLIMTALGCKSISELQQAPLIIFGQAHHWLTERGIDTKKFSQR</sequence>
<feature type="binding site" evidence="11">
    <location>
        <position position="185"/>
    </location>
    <ligand>
        <name>FMN</name>
        <dbReference type="ChEBI" id="CHEBI:58210"/>
    </ligand>
</feature>
<comment type="caution">
    <text evidence="13">The sequence shown here is derived from an EMBL/GenBank/DDBJ whole genome shotgun (WGS) entry which is preliminary data.</text>
</comment>
<feature type="binding site" evidence="11">
    <location>
        <begin position="63"/>
        <end position="65"/>
    </location>
    <ligand>
        <name>FMN</name>
        <dbReference type="ChEBI" id="CHEBI:58210"/>
    </ligand>
</feature>
<keyword evidence="5 11" id="KW-0479">Metal-binding</keyword>
<dbReference type="InterPro" id="IPR011179">
    <property type="entry name" value="IPdP_isomerase"/>
</dbReference>
<keyword evidence="8 11" id="KW-0414">Isoprene biosynthesis</keyword>
<feature type="binding site" evidence="11">
    <location>
        <position position="94"/>
    </location>
    <ligand>
        <name>FMN</name>
        <dbReference type="ChEBI" id="CHEBI:58210"/>
    </ligand>
</feature>
<evidence type="ECO:0000256" key="3">
    <source>
        <dbReference type="ARBA" id="ARBA00022630"/>
    </source>
</evidence>
<feature type="binding site" evidence="11">
    <location>
        <position position="154"/>
    </location>
    <ligand>
        <name>Mg(2+)</name>
        <dbReference type="ChEBI" id="CHEBI:18420"/>
    </ligand>
</feature>
<evidence type="ECO:0000256" key="9">
    <source>
        <dbReference type="ARBA" id="ARBA00023235"/>
    </source>
</evidence>
<comment type="subunit">
    <text evidence="10 11">Homooctamer. Dimer of tetramers.</text>
</comment>
<feature type="binding site" evidence="11">
    <location>
        <position position="215"/>
    </location>
    <ligand>
        <name>FMN</name>
        <dbReference type="ChEBI" id="CHEBI:58210"/>
    </ligand>
</feature>
<feature type="binding site" evidence="11">
    <location>
        <begin position="282"/>
        <end position="283"/>
    </location>
    <ligand>
        <name>FMN</name>
        <dbReference type="ChEBI" id="CHEBI:58210"/>
    </ligand>
</feature>
<evidence type="ECO:0000256" key="10">
    <source>
        <dbReference type="ARBA" id="ARBA00025810"/>
    </source>
</evidence>
<comment type="subcellular location">
    <subcellularLocation>
        <location evidence="11">Cytoplasm</location>
    </subcellularLocation>
</comment>
<protein>
    <recommendedName>
        <fullName evidence="11">Isopentenyl-diphosphate delta-isomerase</fullName>
        <shortName evidence="11">IPP isomerase</shortName>
        <ecNumber evidence="11">5.3.3.2</ecNumber>
    </recommendedName>
    <alternativeName>
        <fullName evidence="11">Isopentenyl diphosphate:dimethylallyl diphosphate isomerase</fullName>
    </alternativeName>
    <alternativeName>
        <fullName evidence="11">Isopentenyl pyrophosphate isomerase</fullName>
    </alternativeName>
    <alternativeName>
        <fullName evidence="11">Type 2 isopentenyl diphosphate isomerase</fullName>
        <shortName evidence="11">IDI-2</shortName>
    </alternativeName>
</protein>
<dbReference type="PIRSF" id="PIRSF003314">
    <property type="entry name" value="IPP_isomerase"/>
    <property type="match status" value="1"/>
</dbReference>
<keyword evidence="6 11" id="KW-0460">Magnesium</keyword>
<dbReference type="PANTHER" id="PTHR43665">
    <property type="entry name" value="ISOPENTENYL-DIPHOSPHATE DELTA-ISOMERASE"/>
    <property type="match status" value="1"/>
</dbReference>
<dbReference type="SUPFAM" id="SSF51395">
    <property type="entry name" value="FMN-linked oxidoreductases"/>
    <property type="match status" value="1"/>
</dbReference>
<comment type="function">
    <text evidence="11">Involved in the biosynthesis of isoprenoids. Catalyzes the 1,3-allylic rearrangement of the homoallylic substrate isopentenyl (IPP) to its allylic isomer, dimethylallyl diphosphate (DMAPP).</text>
</comment>
<feature type="binding site" evidence="11">
    <location>
        <begin position="7"/>
        <end position="8"/>
    </location>
    <ligand>
        <name>substrate</name>
    </ligand>
</feature>
<keyword evidence="7 11" id="KW-0521">NADP</keyword>
<gene>
    <name evidence="11 13" type="primary">fni</name>
    <name evidence="13" type="ORF">P9271_05200</name>
</gene>
<dbReference type="CDD" id="cd02811">
    <property type="entry name" value="IDI-2_FMN"/>
    <property type="match status" value="1"/>
</dbReference>
<evidence type="ECO:0000256" key="11">
    <source>
        <dbReference type="HAMAP-Rule" id="MF_00354"/>
    </source>
</evidence>
<dbReference type="Proteomes" id="UP001342826">
    <property type="component" value="Unassembled WGS sequence"/>
</dbReference>
<keyword evidence="2 11" id="KW-0963">Cytoplasm</keyword>
<evidence type="ECO:0000256" key="8">
    <source>
        <dbReference type="ARBA" id="ARBA00023229"/>
    </source>
</evidence>
<dbReference type="NCBIfam" id="TIGR02151">
    <property type="entry name" value="IPP_isom_2"/>
    <property type="match status" value="1"/>
</dbReference>
<comment type="caution">
    <text evidence="11">Lacks conserved residue(s) required for the propagation of feature annotation.</text>
</comment>
<dbReference type="RefSeq" id="WP_328014962.1">
    <property type="nucleotide sequence ID" value="NZ_JARTFS010000005.1"/>
</dbReference>
<evidence type="ECO:0000256" key="7">
    <source>
        <dbReference type="ARBA" id="ARBA00022857"/>
    </source>
</evidence>
<evidence type="ECO:0000256" key="5">
    <source>
        <dbReference type="ARBA" id="ARBA00022723"/>
    </source>
</evidence>
<proteinExistence type="inferred from homology"/>
<evidence type="ECO:0000256" key="6">
    <source>
        <dbReference type="ARBA" id="ARBA00022842"/>
    </source>
</evidence>
<dbReference type="EMBL" id="JARTFS010000005">
    <property type="protein sequence ID" value="MED4400726.1"/>
    <property type="molecule type" value="Genomic_DNA"/>
</dbReference>
<evidence type="ECO:0000256" key="2">
    <source>
        <dbReference type="ARBA" id="ARBA00022490"/>
    </source>
</evidence>
<comment type="catalytic activity">
    <reaction evidence="11">
        <text>isopentenyl diphosphate = dimethylallyl diphosphate</text>
        <dbReference type="Rhea" id="RHEA:23284"/>
        <dbReference type="ChEBI" id="CHEBI:57623"/>
        <dbReference type="ChEBI" id="CHEBI:128769"/>
        <dbReference type="EC" id="5.3.3.2"/>
    </reaction>
</comment>
<comment type="cofactor">
    <cofactor evidence="11">
        <name>NADPH</name>
        <dbReference type="ChEBI" id="CHEBI:57783"/>
    </cofactor>
</comment>
<feature type="binding site" evidence="11">
    <location>
        <position position="123"/>
    </location>
    <ligand>
        <name>FMN</name>
        <dbReference type="ChEBI" id="CHEBI:58210"/>
    </ligand>
</feature>
<keyword evidence="9 11" id="KW-0413">Isomerase</keyword>
<feature type="binding site" evidence="11">
    <location>
        <position position="153"/>
    </location>
    <ligand>
        <name>substrate</name>
    </ligand>
</feature>
<keyword evidence="4 11" id="KW-0288">FMN</keyword>
<evidence type="ECO:0000256" key="1">
    <source>
        <dbReference type="ARBA" id="ARBA00001917"/>
    </source>
</evidence>
<accession>A0ABU6NUM3</accession>
<dbReference type="InterPro" id="IPR013785">
    <property type="entry name" value="Aldolase_TIM"/>
</dbReference>
<dbReference type="Pfam" id="PF01070">
    <property type="entry name" value="FMN_dh"/>
    <property type="match status" value="1"/>
</dbReference>
<name>A0ABU6NUM3_9BACI</name>
<keyword evidence="3 11" id="KW-0285">Flavoprotein</keyword>